<dbReference type="RefSeq" id="WP_015392791.1">
    <property type="nucleotide sequence ID" value="NC_020291.1"/>
</dbReference>
<dbReference type="InterPro" id="IPR058531">
    <property type="entry name" value="Baseplate_J_M"/>
</dbReference>
<evidence type="ECO:0000259" key="3">
    <source>
        <dbReference type="Pfam" id="PF26078"/>
    </source>
</evidence>
<dbReference type="PANTHER" id="PTHR37829">
    <property type="entry name" value="PHAGE-LIKE ELEMENT PBSX PROTEIN XKDT"/>
    <property type="match status" value="1"/>
</dbReference>
<dbReference type="Pfam" id="PF04865">
    <property type="entry name" value="Baseplate_J"/>
    <property type="match status" value="1"/>
</dbReference>
<dbReference type="InterPro" id="IPR006949">
    <property type="entry name" value="Barrel_Baseplate_J-like"/>
</dbReference>
<dbReference type="Pfam" id="PF26079">
    <property type="entry name" value="Baseplate_J_C"/>
    <property type="match status" value="1"/>
</dbReference>
<dbReference type="InterPro" id="IPR052399">
    <property type="entry name" value="Phage_Baseplate_Assmbl_Protein"/>
</dbReference>
<evidence type="ECO:0000256" key="1">
    <source>
        <dbReference type="ARBA" id="ARBA00038087"/>
    </source>
</evidence>
<dbReference type="Proteomes" id="UP000011728">
    <property type="component" value="Chromosome"/>
</dbReference>
<dbReference type="InterPro" id="IPR058530">
    <property type="entry name" value="Baseplate_J-like_C"/>
</dbReference>
<dbReference type="Pfam" id="PF26078">
    <property type="entry name" value="Baseplate_J_M"/>
    <property type="match status" value="1"/>
</dbReference>
<accession>M1MYH8</accession>
<name>M1MYH8_9CLOT</name>
<evidence type="ECO:0000259" key="4">
    <source>
        <dbReference type="Pfam" id="PF26079"/>
    </source>
</evidence>
<organism evidence="5 6">
    <name type="scientific">Clostridium saccharoperbutylacetonicum N1-4(HMT)</name>
    <dbReference type="NCBI Taxonomy" id="931276"/>
    <lineage>
        <taxon>Bacteria</taxon>
        <taxon>Bacillati</taxon>
        <taxon>Bacillota</taxon>
        <taxon>Clostridia</taxon>
        <taxon>Eubacteriales</taxon>
        <taxon>Clostridiaceae</taxon>
        <taxon>Clostridium</taxon>
    </lineage>
</organism>
<evidence type="ECO:0000313" key="6">
    <source>
        <dbReference type="Proteomes" id="UP000011728"/>
    </source>
</evidence>
<dbReference type="EMBL" id="CP004121">
    <property type="protein sequence ID" value="AGF56472.1"/>
    <property type="molecule type" value="Genomic_DNA"/>
</dbReference>
<proteinExistence type="inferred from homology"/>
<dbReference type="eggNOG" id="COG3299">
    <property type="taxonomic scope" value="Bacteria"/>
</dbReference>
<evidence type="ECO:0000313" key="5">
    <source>
        <dbReference type="EMBL" id="AGF56472.1"/>
    </source>
</evidence>
<protein>
    <submittedName>
        <fullName evidence="5">Phage-like element PBSX protein XkdT</fullName>
    </submittedName>
</protein>
<feature type="domain" description="Baseplate J-like central" evidence="3">
    <location>
        <begin position="190"/>
        <end position="261"/>
    </location>
</feature>
<comment type="similarity">
    <text evidence="1">Belongs to the Mu gp47/PBSX XkdT family.</text>
</comment>
<dbReference type="KEGG" id="csr:Cspa_c27070"/>
<sequence length="355" mass="39187">MSYYRSEEDIYNEMFLGYTATSIGKESLLYNACMPVCIKLSEAYLALDEVTKQIFAKKAVESGYSSFLDLRVEEMGIKRKESTYALIEITVNGTAKMIFPKDSIVGTSDNRLYITQSDLILDDNGSGKVKVRAEKAGSKYNVTANEINYLPIKYSGIKSITNEKAYFDAYDEETNESLYYRYSLKVQIPATSGNKYHYQNWALEVDGVGSAKVYPLWNGNGTVKVVISSSNYRAASSDLIKTVADHIEENRPIGPTVTVVSVEELPLIISLKLIYDSVSYTLDTIKTNIQNSISQYLKDVALKTDHISIAKVGAIILSTSGVTDYSNLTINGSTINLPIADNQIAVLSGVVCNVT</sequence>
<dbReference type="PATRIC" id="fig|931276.5.peg.2719"/>
<dbReference type="PANTHER" id="PTHR37829:SF3">
    <property type="entry name" value="PROTEIN JAYE-RELATED"/>
    <property type="match status" value="1"/>
</dbReference>
<dbReference type="OrthoDB" id="2554267at2"/>
<evidence type="ECO:0000259" key="2">
    <source>
        <dbReference type="Pfam" id="PF04865"/>
    </source>
</evidence>
<feature type="domain" description="Baseplate J-like C-terminal" evidence="4">
    <location>
        <begin position="272"/>
        <end position="351"/>
    </location>
</feature>
<dbReference type="HOGENOM" id="CLU_039609_0_0_9"/>
<reference evidence="5 6" key="1">
    <citation type="submission" date="2013-02" db="EMBL/GenBank/DDBJ databases">
        <title>Genome sequence of Clostridium saccharoperbutylacetonicum N1-4(HMT).</title>
        <authorList>
            <person name="Poehlein A."/>
            <person name="Daniel R."/>
        </authorList>
    </citation>
    <scope>NUCLEOTIDE SEQUENCE [LARGE SCALE GENOMIC DNA]</scope>
    <source>
        <strain evidence="6">N1-4(HMT)</strain>
    </source>
</reference>
<feature type="domain" description="Baseplate protein J-like barrel" evidence="2">
    <location>
        <begin position="89"/>
        <end position="165"/>
    </location>
</feature>
<gene>
    <name evidence="5" type="primary">xkdT</name>
    <name evidence="5" type="ORF">Cspa_c27070</name>
</gene>
<dbReference type="AlphaFoldDB" id="M1MYH8"/>
<keyword evidence="6" id="KW-1185">Reference proteome</keyword>